<sequence>MAGPRSHHRHAGSIGSMTSGSVDGAVPVIEMVATPDFCFPPRPMTADTPSSSPSLSQSAPRPTSMQLPPHRSGTTGIHRRAASTLPSFSFNPADATGLQETPPLTPVEGDAGAPVTPSKRGHKRGGSEFVGGDSRFGVTNALSSSPTKAEAKPIAIPNPVGPPAGRRGHAHRRSHAMSRGDLGDIMQPREPVHADEPRQSTSLPNTPFEHPAAAFAPPPFDRTWSFPEADTDRLPDADGADLARPPSRRLVNFNEQVEIIPRPLSTISSETESSRSTSPKHSAHHSISSVISLSNPGTPASRTPPRVSPSPTGEIVAPIPKTRSSLEISRKVEKEGQWLKRSPSPSPSPSLQRPVSMSAADMLNPPTPQESSAHPSPVISHKKRHSLFGDRRKSEPMIGALKVPEDQRHSGMSFNSASSTGSGSDFGDKGESKSSTKRIVSWAKSKLTGKGRDDRKAKGAESTSRVDLASPEMDLDAVFGLEAANAVEERPNTGHQPRIEVTPTSPSRANFQASDDHEYASSMIDLDAAVGPLKTPDTLSGPRRKQLHSSRLTRDFDGPGGHYNAHRRTNSSPVTMMTPFTFTASTSPVSQPMADVFEEDENEEQSSHATRPASPKSGTSDEAGTGISIVDSDSSAATPAFGWSGQDGLGIGQSWEPERPTTSWGSSSSRLSTPNMDRRASSIIEETIVEESSPVEAPPENGVQIISDHEDPQEPRASSLTKSSDSSDTPTLLAQAHLLPVPDSQQSSIQTPDTFDTSTFSSPDMARTQSSFDNSQVGTAASSIADSRVANNAQTADCVPPSARMSMDDVPSLTSSRSTMMSTMHANNSRRDFSANSTSSRAPSATSTAVDPAAAAAAEKRRKRASIQSLSQLMGVRSKGSESSLRPATSGDVANAGSDGRSGSISSINARGRKDNRLKKLMFWKSKSRQASGQQTDN</sequence>
<feature type="region of interest" description="Disordered" evidence="1">
    <location>
        <begin position="35"/>
        <end position="471"/>
    </location>
</feature>
<feature type="compositionally biased region" description="Low complexity" evidence="1">
    <location>
        <begin position="834"/>
        <end position="857"/>
    </location>
</feature>
<feature type="compositionally biased region" description="Low complexity" evidence="1">
    <location>
        <begin position="265"/>
        <end position="277"/>
    </location>
</feature>
<dbReference type="Proteomes" id="UP000799441">
    <property type="component" value="Unassembled WGS sequence"/>
</dbReference>
<evidence type="ECO:0008006" key="4">
    <source>
        <dbReference type="Google" id="ProtNLM"/>
    </source>
</evidence>
<protein>
    <recommendedName>
        <fullName evidence="4">Cell wall proline rich protein</fullName>
    </recommendedName>
</protein>
<feature type="compositionally biased region" description="Basic residues" evidence="1">
    <location>
        <begin position="166"/>
        <end position="176"/>
    </location>
</feature>
<name>A0A9P4QBW6_9PEZI</name>
<accession>A0A9P4QBW6</accession>
<feature type="compositionally biased region" description="Low complexity" evidence="1">
    <location>
        <begin position="897"/>
        <end position="908"/>
    </location>
</feature>
<evidence type="ECO:0000313" key="3">
    <source>
        <dbReference type="Proteomes" id="UP000799441"/>
    </source>
</evidence>
<feature type="compositionally biased region" description="Low complexity" evidence="1">
    <location>
        <begin position="49"/>
        <end position="62"/>
    </location>
</feature>
<feature type="compositionally biased region" description="Low complexity" evidence="1">
    <location>
        <begin position="718"/>
        <end position="733"/>
    </location>
</feature>
<dbReference type="EMBL" id="MU003786">
    <property type="protein sequence ID" value="KAF2721969.1"/>
    <property type="molecule type" value="Genomic_DNA"/>
</dbReference>
<evidence type="ECO:0000313" key="2">
    <source>
        <dbReference type="EMBL" id="KAF2721969.1"/>
    </source>
</evidence>
<feature type="compositionally biased region" description="Polar residues" evidence="1">
    <location>
        <begin position="502"/>
        <end position="513"/>
    </location>
</feature>
<organism evidence="2 3">
    <name type="scientific">Polychaeton citri CBS 116435</name>
    <dbReference type="NCBI Taxonomy" id="1314669"/>
    <lineage>
        <taxon>Eukaryota</taxon>
        <taxon>Fungi</taxon>
        <taxon>Dikarya</taxon>
        <taxon>Ascomycota</taxon>
        <taxon>Pezizomycotina</taxon>
        <taxon>Dothideomycetes</taxon>
        <taxon>Dothideomycetidae</taxon>
        <taxon>Capnodiales</taxon>
        <taxon>Capnodiaceae</taxon>
        <taxon>Polychaeton</taxon>
    </lineage>
</organism>
<feature type="compositionally biased region" description="Basic and acidic residues" evidence="1">
    <location>
        <begin position="328"/>
        <end position="338"/>
    </location>
</feature>
<dbReference type="AlphaFoldDB" id="A0A9P4QBW6"/>
<evidence type="ECO:0000256" key="1">
    <source>
        <dbReference type="SAM" id="MobiDB-lite"/>
    </source>
</evidence>
<feature type="compositionally biased region" description="Polar residues" evidence="1">
    <location>
        <begin position="929"/>
        <end position="938"/>
    </location>
</feature>
<feature type="compositionally biased region" description="Polar residues" evidence="1">
    <location>
        <begin position="767"/>
        <end position="795"/>
    </location>
</feature>
<dbReference type="OrthoDB" id="5406427at2759"/>
<gene>
    <name evidence="2" type="ORF">K431DRAFT_223152</name>
</gene>
<feature type="compositionally biased region" description="Basic and acidic residues" evidence="1">
    <location>
        <begin position="450"/>
        <end position="459"/>
    </location>
</feature>
<reference evidence="2" key="1">
    <citation type="journal article" date="2020" name="Stud. Mycol.">
        <title>101 Dothideomycetes genomes: a test case for predicting lifestyles and emergence of pathogens.</title>
        <authorList>
            <person name="Haridas S."/>
            <person name="Albert R."/>
            <person name="Binder M."/>
            <person name="Bloem J."/>
            <person name="Labutti K."/>
            <person name="Salamov A."/>
            <person name="Andreopoulos B."/>
            <person name="Baker S."/>
            <person name="Barry K."/>
            <person name="Bills G."/>
            <person name="Bluhm B."/>
            <person name="Cannon C."/>
            <person name="Castanera R."/>
            <person name="Culley D."/>
            <person name="Daum C."/>
            <person name="Ezra D."/>
            <person name="Gonzalez J."/>
            <person name="Henrissat B."/>
            <person name="Kuo A."/>
            <person name="Liang C."/>
            <person name="Lipzen A."/>
            <person name="Lutzoni F."/>
            <person name="Magnuson J."/>
            <person name="Mondo S."/>
            <person name="Nolan M."/>
            <person name="Ohm R."/>
            <person name="Pangilinan J."/>
            <person name="Park H.-J."/>
            <person name="Ramirez L."/>
            <person name="Alfaro M."/>
            <person name="Sun H."/>
            <person name="Tritt A."/>
            <person name="Yoshinaga Y."/>
            <person name="Zwiers L.-H."/>
            <person name="Turgeon B."/>
            <person name="Goodwin S."/>
            <person name="Spatafora J."/>
            <person name="Crous P."/>
            <person name="Grigoriev I."/>
        </authorList>
    </citation>
    <scope>NUCLEOTIDE SEQUENCE</scope>
    <source>
        <strain evidence="2">CBS 116435</strain>
    </source>
</reference>
<feature type="compositionally biased region" description="Low complexity" evidence="1">
    <location>
        <begin position="681"/>
        <end position="700"/>
    </location>
</feature>
<feature type="compositionally biased region" description="Low complexity" evidence="1">
    <location>
        <begin position="661"/>
        <end position="673"/>
    </location>
</feature>
<feature type="region of interest" description="Disordered" evidence="1">
    <location>
        <begin position="1"/>
        <end position="22"/>
    </location>
</feature>
<feature type="compositionally biased region" description="Polar residues" evidence="1">
    <location>
        <begin position="570"/>
        <end position="590"/>
    </location>
</feature>
<comment type="caution">
    <text evidence="2">The sequence shown here is derived from an EMBL/GenBank/DDBJ whole genome shotgun (WGS) entry which is preliminary data.</text>
</comment>
<proteinExistence type="predicted"/>
<feature type="compositionally biased region" description="Low complexity" evidence="1">
    <location>
        <begin position="751"/>
        <end position="764"/>
    </location>
</feature>
<feature type="compositionally biased region" description="Basic residues" evidence="1">
    <location>
        <begin position="914"/>
        <end position="928"/>
    </location>
</feature>
<keyword evidence="3" id="KW-1185">Reference proteome</keyword>
<feature type="region of interest" description="Disordered" evidence="1">
    <location>
        <begin position="489"/>
        <end position="519"/>
    </location>
</feature>
<feature type="compositionally biased region" description="Low complexity" evidence="1">
    <location>
        <begin position="285"/>
        <end position="312"/>
    </location>
</feature>
<feature type="compositionally biased region" description="Basic residues" evidence="1">
    <location>
        <begin position="1"/>
        <end position="11"/>
    </location>
</feature>
<feature type="compositionally biased region" description="Low complexity" evidence="1">
    <location>
        <begin position="410"/>
        <end position="425"/>
    </location>
</feature>
<feature type="compositionally biased region" description="Low complexity" evidence="1">
    <location>
        <begin position="812"/>
        <end position="824"/>
    </location>
</feature>
<feature type="region of interest" description="Disordered" evidence="1">
    <location>
        <begin position="533"/>
        <end position="938"/>
    </location>
</feature>